<feature type="domain" description="RING-type" evidence="3">
    <location>
        <begin position="571"/>
        <end position="620"/>
    </location>
</feature>
<feature type="region of interest" description="Disordered" evidence="2">
    <location>
        <begin position="1"/>
        <end position="567"/>
    </location>
</feature>
<dbReference type="InterPro" id="IPR001841">
    <property type="entry name" value="Znf_RING"/>
</dbReference>
<dbReference type="SUPFAM" id="SSF57850">
    <property type="entry name" value="RING/U-box"/>
    <property type="match status" value="1"/>
</dbReference>
<feature type="compositionally biased region" description="Basic residues" evidence="2">
    <location>
        <begin position="1"/>
        <end position="17"/>
    </location>
</feature>
<feature type="compositionally biased region" description="Low complexity" evidence="2">
    <location>
        <begin position="411"/>
        <end position="425"/>
    </location>
</feature>
<reference evidence="4" key="1">
    <citation type="submission" date="2022-07" db="EMBL/GenBank/DDBJ databases">
        <title>Draft genome sequence of Zalerion maritima ATCC 34329, a (micro)plastics degrading marine fungus.</title>
        <authorList>
            <person name="Paco A."/>
            <person name="Goncalves M.F.M."/>
            <person name="Rocha-Santos T.A.P."/>
            <person name="Alves A."/>
        </authorList>
    </citation>
    <scope>NUCLEOTIDE SEQUENCE</scope>
    <source>
        <strain evidence="4">ATCC 34329</strain>
    </source>
</reference>
<dbReference type="InterPro" id="IPR013083">
    <property type="entry name" value="Znf_RING/FYVE/PHD"/>
</dbReference>
<evidence type="ECO:0000313" key="5">
    <source>
        <dbReference type="Proteomes" id="UP001201980"/>
    </source>
</evidence>
<feature type="compositionally biased region" description="Polar residues" evidence="2">
    <location>
        <begin position="61"/>
        <end position="71"/>
    </location>
</feature>
<dbReference type="PRINTS" id="PR00929">
    <property type="entry name" value="ATHOOK"/>
</dbReference>
<comment type="caution">
    <text evidence="4">The sequence shown here is derived from an EMBL/GenBank/DDBJ whole genome shotgun (WGS) entry which is preliminary data.</text>
</comment>
<keyword evidence="1" id="KW-0479">Metal-binding</keyword>
<evidence type="ECO:0000256" key="1">
    <source>
        <dbReference type="PROSITE-ProRule" id="PRU00175"/>
    </source>
</evidence>
<feature type="compositionally biased region" description="Acidic residues" evidence="2">
    <location>
        <begin position="268"/>
        <end position="278"/>
    </location>
</feature>
<gene>
    <name evidence="4" type="ORF">MKZ38_005438</name>
</gene>
<dbReference type="GO" id="GO:0008270">
    <property type="term" value="F:zinc ion binding"/>
    <property type="evidence" value="ECO:0007669"/>
    <property type="project" value="UniProtKB-KW"/>
</dbReference>
<dbReference type="EMBL" id="JAKWBI020000325">
    <property type="protein sequence ID" value="KAJ2896552.1"/>
    <property type="molecule type" value="Genomic_DNA"/>
</dbReference>
<keyword evidence="1" id="KW-0863">Zinc-finger</keyword>
<organism evidence="4 5">
    <name type="scientific">Zalerion maritima</name>
    <dbReference type="NCBI Taxonomy" id="339359"/>
    <lineage>
        <taxon>Eukaryota</taxon>
        <taxon>Fungi</taxon>
        <taxon>Dikarya</taxon>
        <taxon>Ascomycota</taxon>
        <taxon>Pezizomycotina</taxon>
        <taxon>Sordariomycetes</taxon>
        <taxon>Lulworthiomycetidae</taxon>
        <taxon>Lulworthiales</taxon>
        <taxon>Lulworthiaceae</taxon>
        <taxon>Zalerion</taxon>
    </lineage>
</organism>
<dbReference type="Pfam" id="PF13639">
    <property type="entry name" value="zf-RING_2"/>
    <property type="match status" value="1"/>
</dbReference>
<dbReference type="Gene3D" id="3.30.40.10">
    <property type="entry name" value="Zinc/RING finger domain, C3HC4 (zinc finger)"/>
    <property type="match status" value="1"/>
</dbReference>
<dbReference type="GO" id="GO:0003677">
    <property type="term" value="F:DNA binding"/>
    <property type="evidence" value="ECO:0007669"/>
    <property type="project" value="InterPro"/>
</dbReference>
<feature type="compositionally biased region" description="Basic residues" evidence="2">
    <location>
        <begin position="181"/>
        <end position="191"/>
    </location>
</feature>
<feature type="compositionally biased region" description="Acidic residues" evidence="2">
    <location>
        <begin position="318"/>
        <end position="329"/>
    </location>
</feature>
<dbReference type="SMART" id="SM00384">
    <property type="entry name" value="AT_hook"/>
    <property type="match status" value="3"/>
</dbReference>
<feature type="compositionally biased region" description="Acidic residues" evidence="2">
    <location>
        <begin position="198"/>
        <end position="214"/>
    </location>
</feature>
<feature type="compositionally biased region" description="Low complexity" evidence="2">
    <location>
        <begin position="435"/>
        <end position="463"/>
    </location>
</feature>
<protein>
    <recommendedName>
        <fullName evidence="3">RING-type domain-containing protein</fullName>
    </recommendedName>
</protein>
<dbReference type="Proteomes" id="UP001201980">
    <property type="component" value="Unassembled WGS sequence"/>
</dbReference>
<sequence length="649" mass="72065">MDMNPRRGRPPRSKLTKRAVVPASSDHESDSPQPPTVRRRSMQNRQTLSYRDDSPDPLEDTSFTSVSTAITAPSRRIPTATAKRSAANPKCRGSDTRILSDNLDVLALSSQDSDSCSTDDESDYHEAAQPKGKRLVSRAESSKLNRQAPPTHTRRACPRAAIIPESPPRSNAPEASPLAQPRKRGRGRPRKLVVQVSDSEDDDESGLEGDDIHEEDIAPPVIHIHDIRPPRSPSYYSGLHQNSEVESSESELSPIADGSLDFKQTESGDTDDVSEYEADTPPANNKQAKPRTAGRLARGRGRPPRQLPVVFSSNGENESYEEEVEDSDDSNAGGQGERRNWSLTLKTLDKLKANRRWRQPDRGRPRKHPDENHHKVARTRTRSSTSIVQASRGEDEERKYEELSETEAESESSSHSSPAPSPVRNPRGRPRQRLPQRTQRGANISEGSSEGESQSESEIQVSSDGSAPDPPPFRAPRRRHFTGVVESPFVAGGHQLRKRRRDSDSWGENSRRLRTRRASTGGDKAIDVIDYPTDSDYEDPTSPRMTRRRKRARTMSPSAADGQASQDQDPCPICYLPFTNMVPVVLPCGNGKHQFCLQCFMELRRSGQKLSGWLLCPVCRAGHSAGIINSALRLQKALAFEEEDGVWRG</sequence>
<keyword evidence="5" id="KW-1185">Reference proteome</keyword>
<dbReference type="SMART" id="SM00184">
    <property type="entry name" value="RING"/>
    <property type="match status" value="1"/>
</dbReference>
<dbReference type="AlphaFoldDB" id="A0AAD5RL70"/>
<proteinExistence type="predicted"/>
<keyword evidence="1" id="KW-0862">Zinc</keyword>
<dbReference type="InterPro" id="IPR017956">
    <property type="entry name" value="AT_hook_DNA-bd_motif"/>
</dbReference>
<accession>A0AAD5RL70</accession>
<dbReference type="PROSITE" id="PS50089">
    <property type="entry name" value="ZF_RING_2"/>
    <property type="match status" value="1"/>
</dbReference>
<evidence type="ECO:0000259" key="3">
    <source>
        <dbReference type="PROSITE" id="PS50089"/>
    </source>
</evidence>
<name>A0AAD5RL70_9PEZI</name>
<dbReference type="CDD" id="cd16449">
    <property type="entry name" value="RING-HC"/>
    <property type="match status" value="1"/>
</dbReference>
<feature type="compositionally biased region" description="Basic and acidic residues" evidence="2">
    <location>
        <begin position="347"/>
        <end position="374"/>
    </location>
</feature>
<evidence type="ECO:0000313" key="4">
    <source>
        <dbReference type="EMBL" id="KAJ2896552.1"/>
    </source>
</evidence>
<feature type="compositionally biased region" description="Basic and acidic residues" evidence="2">
    <location>
        <begin position="392"/>
        <end position="402"/>
    </location>
</feature>
<evidence type="ECO:0000256" key="2">
    <source>
        <dbReference type="SAM" id="MobiDB-lite"/>
    </source>
</evidence>